<dbReference type="STRING" id="1168221.R7Z503"/>
<dbReference type="OrthoDB" id="297496at2759"/>
<evidence type="ECO:0000256" key="3">
    <source>
        <dbReference type="ARBA" id="ARBA00022692"/>
    </source>
</evidence>
<dbReference type="InterPro" id="IPR003280">
    <property type="entry name" value="2pore_dom_K_chnl"/>
</dbReference>
<dbReference type="AlphaFoldDB" id="R7Z503"/>
<evidence type="ECO:0000256" key="2">
    <source>
        <dbReference type="ARBA" id="ARBA00022448"/>
    </source>
</evidence>
<feature type="region of interest" description="Disordered" evidence="9">
    <location>
        <begin position="558"/>
        <end position="592"/>
    </location>
</feature>
<evidence type="ECO:0000259" key="11">
    <source>
        <dbReference type="Pfam" id="PF07885"/>
    </source>
</evidence>
<evidence type="ECO:0000313" key="13">
    <source>
        <dbReference type="Proteomes" id="UP000016924"/>
    </source>
</evidence>
<dbReference type="Proteomes" id="UP000016924">
    <property type="component" value="Unassembled WGS sequence"/>
</dbReference>
<accession>R7Z503</accession>
<feature type="domain" description="Potassium channel" evidence="11">
    <location>
        <begin position="244"/>
        <end position="325"/>
    </location>
</feature>
<feature type="compositionally biased region" description="Basic and acidic residues" evidence="9">
    <location>
        <begin position="713"/>
        <end position="747"/>
    </location>
</feature>
<evidence type="ECO:0000256" key="5">
    <source>
        <dbReference type="ARBA" id="ARBA00023065"/>
    </source>
</evidence>
<feature type="transmembrane region" description="Helical" evidence="10">
    <location>
        <begin position="195"/>
        <end position="218"/>
    </location>
</feature>
<feature type="transmembrane region" description="Helical" evidence="10">
    <location>
        <begin position="125"/>
        <end position="148"/>
    </location>
</feature>
<dbReference type="SUPFAM" id="SSF81324">
    <property type="entry name" value="Voltage-gated potassium channels"/>
    <property type="match status" value="2"/>
</dbReference>
<feature type="transmembrane region" description="Helical" evidence="10">
    <location>
        <begin position="155"/>
        <end position="175"/>
    </location>
</feature>
<protein>
    <recommendedName>
        <fullName evidence="11">Potassium channel domain-containing protein</fullName>
    </recommendedName>
</protein>
<sequence length="754" mass="84051">MTTTSSGSDAPSGTVTNSTNAAAAKQKESDAQNEHDERAGALHAPHASREKQWWKFRMRTRDDDAEADWWFASTAIPLLAATLGPFANVLSIGALVTPWAMNLLDPVTGERVPELQGFVFADPGWVYWLNVASLVAGFVGNVFLLFNFTGRIRYIIALPASIVFWYVASGILIAITACREIYDPPIRPNQTYTQGFWYGVMSAVLYLICSMILMVNMLGYFLGHYPQTFNLTDSQRTLILQTMCFFIWLAGGGAVFSVVQTRFGGPDDLDWSFVDALYFCDVTILTVGFGDLAPTNDIGRGLVFPYSVGGIIMLGLVISSIHNFATDIGASKVVQRHVEKTRLRTARRAVRTSVEFRSRETEDTAGPGGAGITNQPVMMKRVNAFATAMGNTVPLMRRMSTFPRQRKPKLLLLREEKDRFEAMRSIQRSTARFKRWTALSLSLIAFFLLWCLGALVFWQCERDTLGMTYFQALYFCYVSLLTIGYGDLSPKSNAGRCFFVVWSLIAVPTMTLLISDMGDTVIGTFKHGTDRLAGFTVLPEQGIWHRWLGAWLRRKGRGKRGEKKTAPKAPRTVTADENGAAEGVGGETEAETTLKRSLTELAEEAEAPPSEAELARRLAVAIRRAAQDLKLHCEKPPKRYSYEEWVEFTKLIRFTTSEGDDEEDEMIEWDWIGEDSPMVAGMSEPEFVLERLCESMGRYIRKKEKALIGGQEIHGEVNSLEKSRHDVGERRFGERTDKKAGDGRLDGGGDGQGD</sequence>
<feature type="transmembrane region" description="Helical" evidence="10">
    <location>
        <begin position="436"/>
        <end position="458"/>
    </location>
</feature>
<dbReference type="GO" id="GO:0005886">
    <property type="term" value="C:plasma membrane"/>
    <property type="evidence" value="ECO:0007669"/>
    <property type="project" value="TreeGrafter"/>
</dbReference>
<keyword evidence="5 8" id="KW-0406">Ion transport</keyword>
<dbReference type="GeneID" id="19905823"/>
<dbReference type="Gene3D" id="1.10.287.70">
    <property type="match status" value="2"/>
</dbReference>
<keyword evidence="4 10" id="KW-1133">Transmembrane helix</keyword>
<dbReference type="EMBL" id="JH767609">
    <property type="protein sequence ID" value="EON69252.1"/>
    <property type="molecule type" value="Genomic_DNA"/>
</dbReference>
<feature type="domain" description="Potassium channel" evidence="11">
    <location>
        <begin position="447"/>
        <end position="521"/>
    </location>
</feature>
<dbReference type="PANTHER" id="PTHR11003">
    <property type="entry name" value="POTASSIUM CHANNEL, SUBFAMILY K"/>
    <property type="match status" value="1"/>
</dbReference>
<dbReference type="GO" id="GO:0030322">
    <property type="term" value="P:stabilization of membrane potential"/>
    <property type="evidence" value="ECO:0007669"/>
    <property type="project" value="TreeGrafter"/>
</dbReference>
<feature type="transmembrane region" description="Helical" evidence="10">
    <location>
        <begin position="69"/>
        <end position="96"/>
    </location>
</feature>
<evidence type="ECO:0000313" key="12">
    <source>
        <dbReference type="EMBL" id="EON69252.1"/>
    </source>
</evidence>
<comment type="subcellular location">
    <subcellularLocation>
        <location evidence="1">Membrane</location>
        <topology evidence="1">Multi-pass membrane protein</topology>
    </subcellularLocation>
</comment>
<evidence type="ECO:0000256" key="7">
    <source>
        <dbReference type="ARBA" id="ARBA00023303"/>
    </source>
</evidence>
<dbReference type="RefSeq" id="XP_007784569.1">
    <property type="nucleotide sequence ID" value="XM_007786379.1"/>
</dbReference>
<keyword evidence="6 10" id="KW-0472">Membrane</keyword>
<feature type="compositionally biased region" description="Basic and acidic residues" evidence="9">
    <location>
        <begin position="25"/>
        <end position="40"/>
    </location>
</feature>
<evidence type="ECO:0000256" key="9">
    <source>
        <dbReference type="SAM" id="MobiDB-lite"/>
    </source>
</evidence>
<feature type="transmembrane region" description="Helical" evidence="10">
    <location>
        <begin position="303"/>
        <end position="325"/>
    </location>
</feature>
<evidence type="ECO:0000256" key="4">
    <source>
        <dbReference type="ARBA" id="ARBA00022989"/>
    </source>
</evidence>
<evidence type="ECO:0000256" key="1">
    <source>
        <dbReference type="ARBA" id="ARBA00004141"/>
    </source>
</evidence>
<dbReference type="FunFam" id="1.10.287.70:FF:000182">
    <property type="entry name" value="Outward-rectifier potassium channel TOK1"/>
    <property type="match status" value="1"/>
</dbReference>
<keyword evidence="2 8" id="KW-0813">Transport</keyword>
<dbReference type="GO" id="GO:0015271">
    <property type="term" value="F:outward rectifier potassium channel activity"/>
    <property type="evidence" value="ECO:0007669"/>
    <property type="project" value="TreeGrafter"/>
</dbReference>
<organism evidence="12 13">
    <name type="scientific">Coniosporium apollinis (strain CBS 100218)</name>
    <name type="common">Rock-inhabiting black yeast</name>
    <dbReference type="NCBI Taxonomy" id="1168221"/>
    <lineage>
        <taxon>Eukaryota</taxon>
        <taxon>Fungi</taxon>
        <taxon>Dikarya</taxon>
        <taxon>Ascomycota</taxon>
        <taxon>Pezizomycotina</taxon>
        <taxon>Dothideomycetes</taxon>
        <taxon>Dothideomycetes incertae sedis</taxon>
        <taxon>Coniosporium</taxon>
    </lineage>
</organism>
<evidence type="ECO:0000256" key="6">
    <source>
        <dbReference type="ARBA" id="ARBA00023136"/>
    </source>
</evidence>
<proteinExistence type="inferred from homology"/>
<feature type="transmembrane region" description="Helical" evidence="10">
    <location>
        <begin position="497"/>
        <end position="515"/>
    </location>
</feature>
<dbReference type="eggNOG" id="KOG1418">
    <property type="taxonomic scope" value="Eukaryota"/>
</dbReference>
<gene>
    <name evidence="12" type="ORF">W97_08512</name>
</gene>
<comment type="similarity">
    <text evidence="8">Belongs to the two pore domain potassium channel (TC 1.A.1.8) family.</text>
</comment>
<evidence type="ECO:0000256" key="8">
    <source>
        <dbReference type="RuleBase" id="RU003857"/>
    </source>
</evidence>
<keyword evidence="3 8" id="KW-0812">Transmembrane</keyword>
<dbReference type="PRINTS" id="PR01333">
    <property type="entry name" value="2POREKCHANEL"/>
</dbReference>
<dbReference type="GO" id="GO:0022841">
    <property type="term" value="F:potassium ion leak channel activity"/>
    <property type="evidence" value="ECO:0007669"/>
    <property type="project" value="TreeGrafter"/>
</dbReference>
<feature type="transmembrane region" description="Helical" evidence="10">
    <location>
        <begin position="238"/>
        <end position="259"/>
    </location>
</feature>
<dbReference type="Pfam" id="PF07885">
    <property type="entry name" value="Ion_trans_2"/>
    <property type="match status" value="2"/>
</dbReference>
<feature type="transmembrane region" description="Helical" evidence="10">
    <location>
        <begin position="464"/>
        <end position="485"/>
    </location>
</feature>
<keyword evidence="7 8" id="KW-0407">Ion channel</keyword>
<feature type="compositionally biased region" description="Polar residues" evidence="9">
    <location>
        <begin position="1"/>
        <end position="21"/>
    </location>
</feature>
<name>R7Z503_CONA1</name>
<dbReference type="InterPro" id="IPR013099">
    <property type="entry name" value="K_chnl_dom"/>
</dbReference>
<dbReference type="PANTHER" id="PTHR11003:SF342">
    <property type="entry name" value="OUTWARD-RECTIFIER POTASSIUM CHANNEL TOK1"/>
    <property type="match status" value="1"/>
</dbReference>
<dbReference type="HOGENOM" id="CLU_013394_1_0_1"/>
<feature type="region of interest" description="Disordered" evidence="9">
    <location>
        <begin position="1"/>
        <end position="46"/>
    </location>
</feature>
<feature type="region of interest" description="Disordered" evidence="9">
    <location>
        <begin position="712"/>
        <end position="754"/>
    </location>
</feature>
<keyword evidence="13" id="KW-1185">Reference proteome</keyword>
<dbReference type="OMA" id="DWWFAST"/>
<reference evidence="13" key="1">
    <citation type="submission" date="2012-06" db="EMBL/GenBank/DDBJ databases">
        <title>The genome sequence of Coniosporium apollinis CBS 100218.</title>
        <authorList>
            <consortium name="The Broad Institute Genome Sequencing Platform"/>
            <person name="Cuomo C."/>
            <person name="Gorbushina A."/>
            <person name="Noack S."/>
            <person name="Walker B."/>
            <person name="Young S.K."/>
            <person name="Zeng Q."/>
            <person name="Gargeya S."/>
            <person name="Fitzgerald M."/>
            <person name="Haas B."/>
            <person name="Abouelleil A."/>
            <person name="Alvarado L."/>
            <person name="Arachchi H.M."/>
            <person name="Berlin A.M."/>
            <person name="Chapman S.B."/>
            <person name="Goldberg J."/>
            <person name="Griggs A."/>
            <person name="Gujja S."/>
            <person name="Hansen M."/>
            <person name="Howarth C."/>
            <person name="Imamovic A."/>
            <person name="Larimer J."/>
            <person name="McCowan C."/>
            <person name="Montmayeur A."/>
            <person name="Murphy C."/>
            <person name="Neiman D."/>
            <person name="Pearson M."/>
            <person name="Priest M."/>
            <person name="Roberts A."/>
            <person name="Saif S."/>
            <person name="Shea T."/>
            <person name="Sisk P."/>
            <person name="Sykes S."/>
            <person name="Wortman J."/>
            <person name="Nusbaum C."/>
            <person name="Birren B."/>
        </authorList>
    </citation>
    <scope>NUCLEOTIDE SEQUENCE [LARGE SCALE GENOMIC DNA]</scope>
    <source>
        <strain evidence="13">CBS 100218</strain>
    </source>
</reference>
<evidence type="ECO:0000256" key="10">
    <source>
        <dbReference type="SAM" id="Phobius"/>
    </source>
</evidence>